<protein>
    <submittedName>
        <fullName evidence="1">Uncharacterized protein</fullName>
    </submittedName>
</protein>
<gene>
    <name evidence="1" type="ORF">BED41_10470</name>
</gene>
<dbReference type="AlphaFoldDB" id="A0A1B2I674"/>
<dbReference type="Proteomes" id="UP000093044">
    <property type="component" value="Chromosome"/>
</dbReference>
<proteinExistence type="predicted"/>
<organism evidence="1 2">
    <name type="scientific">Cloacibacillus porcorum</name>
    <dbReference type="NCBI Taxonomy" id="1197717"/>
    <lineage>
        <taxon>Bacteria</taxon>
        <taxon>Thermotogati</taxon>
        <taxon>Synergistota</taxon>
        <taxon>Synergistia</taxon>
        <taxon>Synergistales</taxon>
        <taxon>Synergistaceae</taxon>
        <taxon>Cloacibacillus</taxon>
    </lineage>
</organism>
<keyword evidence="2" id="KW-1185">Reference proteome</keyword>
<accession>A0A1B2I674</accession>
<dbReference type="STRING" id="1197717.BED41_10470"/>
<dbReference type="EMBL" id="CP016757">
    <property type="protein sequence ID" value="ANZ45453.1"/>
    <property type="molecule type" value="Genomic_DNA"/>
</dbReference>
<evidence type="ECO:0000313" key="2">
    <source>
        <dbReference type="Proteomes" id="UP000093044"/>
    </source>
</evidence>
<evidence type="ECO:0000313" key="1">
    <source>
        <dbReference type="EMBL" id="ANZ45453.1"/>
    </source>
</evidence>
<dbReference type="RefSeq" id="WP_066745769.1">
    <property type="nucleotide sequence ID" value="NZ_CP016757.1"/>
</dbReference>
<dbReference type="OrthoDB" id="1801573at2"/>
<dbReference type="GeneID" id="83058272"/>
<sequence length="123" mass="14081">MREIEINSRKYFIEYGQNALCALEDQMKESIPEIMDSLSKEPEKRLSSFRFTRALFWAGLKSRRRNITLEEAGDILEQSGSEYMNVIKIAIEEISNCMVSIFPASETEEEGAEKEKNVTATSC</sequence>
<name>A0A1B2I674_9BACT</name>
<reference evidence="1" key="1">
    <citation type="submission" date="2016-08" db="EMBL/GenBank/DDBJ databases">
        <title>Complete genome of Cloacibacillus porcorum.</title>
        <authorList>
            <person name="Looft T."/>
            <person name="Bayles D.O."/>
            <person name="Alt D.P."/>
        </authorList>
    </citation>
    <scope>NUCLEOTIDE SEQUENCE [LARGE SCALE GENOMIC DNA]</scope>
    <source>
        <strain evidence="1">CL-84</strain>
    </source>
</reference>
<dbReference type="KEGG" id="cpor:BED41_10470"/>